<evidence type="ECO:0000256" key="1">
    <source>
        <dbReference type="ARBA" id="ARBA00009460"/>
    </source>
</evidence>
<dbReference type="Proteomes" id="UP000749010">
    <property type="component" value="Unassembled WGS sequence"/>
</dbReference>
<sequence length="305" mass="32885">MKSSLATNAALGDALRALIDGDSEAQPTAIDAATPIGGASISRTLLVGSGQRRCFVKLNDASLLDMFVAEADGLRALAACSALRVPRVVGHGSAGGQAYLVLEHLHLHALREGEQVAAAGRSLAALHRISGPQYGWHRDNFIGSTPQLNTGRTSWPAFFATQRLQPQLALAAAAGYRSRLITDGERLAENLATLFADHRPSASLLHGDLWSGNAAIDETGMLALFDPAVHFGDRECDLAMSELFGGFPERFYAAYREAWPVPDGYQQRRTLYQLYHVLNHLHLFGSSYLRQAEAMIASLLAEVGH</sequence>
<comment type="caution">
    <text evidence="3">The sequence shown here is derived from an EMBL/GenBank/DDBJ whole genome shotgun (WGS) entry which is preliminary data.</text>
</comment>
<dbReference type="SUPFAM" id="SSF56112">
    <property type="entry name" value="Protein kinase-like (PK-like)"/>
    <property type="match status" value="1"/>
</dbReference>
<dbReference type="EMBL" id="SPMY01000061">
    <property type="protein sequence ID" value="NMQ29570.1"/>
    <property type="molecule type" value="Genomic_DNA"/>
</dbReference>
<dbReference type="PANTHER" id="PTHR12149">
    <property type="entry name" value="FRUCTOSAMINE 3 KINASE-RELATED PROTEIN"/>
    <property type="match status" value="1"/>
</dbReference>
<evidence type="ECO:0000313" key="4">
    <source>
        <dbReference type="Proteomes" id="UP000749010"/>
    </source>
</evidence>
<proteinExistence type="inferred from homology"/>
<name>A0ABX1U1L2_9PROT</name>
<dbReference type="Gene3D" id="3.90.1200.10">
    <property type="match status" value="1"/>
</dbReference>
<dbReference type="PANTHER" id="PTHR12149:SF8">
    <property type="entry name" value="PROTEIN-RIBULOSAMINE 3-KINASE"/>
    <property type="match status" value="1"/>
</dbReference>
<dbReference type="PIRSF" id="PIRSF006221">
    <property type="entry name" value="Ketosamine-3-kinase"/>
    <property type="match status" value="1"/>
</dbReference>
<keyword evidence="4" id="KW-1185">Reference proteome</keyword>
<dbReference type="GO" id="GO:0016301">
    <property type="term" value="F:kinase activity"/>
    <property type="evidence" value="ECO:0007669"/>
    <property type="project" value="UniProtKB-KW"/>
</dbReference>
<dbReference type="InterPro" id="IPR016477">
    <property type="entry name" value="Fructo-/Ketosamine-3-kinase"/>
</dbReference>
<dbReference type="Pfam" id="PF03881">
    <property type="entry name" value="Fructosamin_kin"/>
    <property type="match status" value="1"/>
</dbReference>
<evidence type="ECO:0000256" key="2">
    <source>
        <dbReference type="PIRNR" id="PIRNR006221"/>
    </source>
</evidence>
<protein>
    <submittedName>
        <fullName evidence="3">Fructosamine kinase family protein</fullName>
    </submittedName>
</protein>
<keyword evidence="2" id="KW-0808">Transferase</keyword>
<organism evidence="3 4">
    <name type="scientific">Candidatus Accumulibacter phosphatis</name>
    <dbReference type="NCBI Taxonomy" id="327160"/>
    <lineage>
        <taxon>Bacteria</taxon>
        <taxon>Pseudomonadati</taxon>
        <taxon>Pseudomonadota</taxon>
        <taxon>Betaproteobacteria</taxon>
        <taxon>Candidatus Accumulibacter</taxon>
    </lineage>
</organism>
<dbReference type="RefSeq" id="WP_169068028.1">
    <property type="nucleotide sequence ID" value="NZ_SPMY01000061.1"/>
</dbReference>
<evidence type="ECO:0000313" key="3">
    <source>
        <dbReference type="EMBL" id="NMQ29570.1"/>
    </source>
</evidence>
<comment type="similarity">
    <text evidence="1 2">Belongs to the fructosamine kinase family.</text>
</comment>
<reference evidence="3 4" key="1">
    <citation type="submission" date="2019-03" db="EMBL/GenBank/DDBJ databases">
        <title>Metabolic reconstructions from genomes of highly enriched 'Candidatus Accumulibacter' and 'Candidatus Competibacter' bioreactor populations.</title>
        <authorList>
            <person name="Annavajhala M.K."/>
            <person name="Welles L."/>
            <person name="Abbas B."/>
            <person name="Sorokin D."/>
            <person name="Park H."/>
            <person name="Van Loosdrecht M."/>
            <person name="Chandran K."/>
        </authorList>
    </citation>
    <scope>NUCLEOTIDE SEQUENCE [LARGE SCALE GENOMIC DNA]</scope>
    <source>
        <strain evidence="3 4">SBR_S</strain>
    </source>
</reference>
<dbReference type="InterPro" id="IPR011009">
    <property type="entry name" value="Kinase-like_dom_sf"/>
</dbReference>
<keyword evidence="2 3" id="KW-0418">Kinase</keyword>
<gene>
    <name evidence="3" type="ORF">E4Q23_18420</name>
</gene>
<accession>A0ABX1U1L2</accession>
<dbReference type="Gene3D" id="3.30.200.20">
    <property type="entry name" value="Phosphorylase Kinase, domain 1"/>
    <property type="match status" value="1"/>
</dbReference>